<reference evidence="1" key="1">
    <citation type="submission" date="2019-02" db="EMBL/GenBank/DDBJ databases">
        <authorList>
            <person name="Gruber-Vodicka R. H."/>
            <person name="Seah K. B. B."/>
        </authorList>
    </citation>
    <scope>NUCLEOTIDE SEQUENCE</scope>
    <source>
        <strain evidence="2">BECK_BZ163</strain>
        <strain evidence="3">BECK_BZ164</strain>
        <strain evidence="1">BECK_BZ165</strain>
    </source>
</reference>
<evidence type="ECO:0000313" key="2">
    <source>
        <dbReference type="EMBL" id="VFJ50779.1"/>
    </source>
</evidence>
<protein>
    <submittedName>
        <fullName evidence="1">Uncharacterized protein</fullName>
    </submittedName>
</protein>
<proteinExistence type="predicted"/>
<organism evidence="1">
    <name type="scientific">Candidatus Kentrum sp. FM</name>
    <dbReference type="NCBI Taxonomy" id="2126340"/>
    <lineage>
        <taxon>Bacteria</taxon>
        <taxon>Pseudomonadati</taxon>
        <taxon>Pseudomonadota</taxon>
        <taxon>Gammaproteobacteria</taxon>
        <taxon>Candidatus Kentrum</taxon>
    </lineage>
</organism>
<name>A0A450SDV3_9GAMM</name>
<sequence>MQHNRPSSDISQGTLTSLLRRDLELGIAMAEDPDNAGLPDLAIRVTTMHSPWFSRTCRVCRDKFREGDLVRLCPRCGEPYHDDGQYALHCWKRRMEEKGGCLSCDWQSTNPPSEQGLESSLSENRILHASPPESIVTQFIEGVETIWRPHGEQKVFKVPVGSNLIGRNCPWCRFRVRAGDWVVKCPCGKDCGTFFHQDIFRHLTCWNEWNGVAGNDYCPTTGAEYISSVES</sequence>
<dbReference type="EMBL" id="CAADEZ010000087">
    <property type="protein sequence ID" value="VFJ50779.1"/>
    <property type="molecule type" value="Genomic_DNA"/>
</dbReference>
<evidence type="ECO:0000313" key="1">
    <source>
        <dbReference type="EMBL" id="VFJ50746.1"/>
    </source>
</evidence>
<evidence type="ECO:0000313" key="3">
    <source>
        <dbReference type="EMBL" id="VFK08765.1"/>
    </source>
</evidence>
<dbReference type="AlphaFoldDB" id="A0A450SDV3"/>
<accession>A0A450SDV3</accession>
<dbReference type="EMBL" id="CAADFL010000080">
    <property type="protein sequence ID" value="VFK08765.1"/>
    <property type="molecule type" value="Genomic_DNA"/>
</dbReference>
<gene>
    <name evidence="2" type="ORF">BECKFM1743A_GA0114220_1008710</name>
    <name evidence="3" type="ORF">BECKFM1743B_GA0114221_1008010</name>
    <name evidence="1" type="ORF">BECKFM1743C_GA0114222_1008810</name>
</gene>
<dbReference type="EMBL" id="CAADFA010000088">
    <property type="protein sequence ID" value="VFJ50746.1"/>
    <property type="molecule type" value="Genomic_DNA"/>
</dbReference>